<keyword evidence="1" id="KW-0732">Signal</keyword>
<organism evidence="2 3">
    <name type="scientific">Apiosordaria backusii</name>
    <dbReference type="NCBI Taxonomy" id="314023"/>
    <lineage>
        <taxon>Eukaryota</taxon>
        <taxon>Fungi</taxon>
        <taxon>Dikarya</taxon>
        <taxon>Ascomycota</taxon>
        <taxon>Pezizomycotina</taxon>
        <taxon>Sordariomycetes</taxon>
        <taxon>Sordariomycetidae</taxon>
        <taxon>Sordariales</taxon>
        <taxon>Lasiosphaeriaceae</taxon>
        <taxon>Apiosordaria</taxon>
    </lineage>
</organism>
<sequence length="81" mass="8871">MKFLAITALLLPATTLVQRVKLIREIIFSGPGCTGPNTVRPPVFSNNEITFDNFRASLPSPPPPGTREIACSVDYYGTFLM</sequence>
<proteinExistence type="predicted"/>
<dbReference type="Proteomes" id="UP001172159">
    <property type="component" value="Unassembled WGS sequence"/>
</dbReference>
<comment type="caution">
    <text evidence="2">The sequence shown here is derived from an EMBL/GenBank/DDBJ whole genome shotgun (WGS) entry which is preliminary data.</text>
</comment>
<feature type="signal peptide" evidence="1">
    <location>
        <begin position="1"/>
        <end position="19"/>
    </location>
</feature>
<evidence type="ECO:0000256" key="1">
    <source>
        <dbReference type="SAM" id="SignalP"/>
    </source>
</evidence>
<evidence type="ECO:0000313" key="3">
    <source>
        <dbReference type="Proteomes" id="UP001172159"/>
    </source>
</evidence>
<evidence type="ECO:0000313" key="2">
    <source>
        <dbReference type="EMBL" id="KAK0701516.1"/>
    </source>
</evidence>
<gene>
    <name evidence="2" type="ORF">B0T21DRAFT_417071</name>
</gene>
<dbReference type="AlphaFoldDB" id="A0AA39ZQ25"/>
<feature type="chain" id="PRO_5041393360" evidence="1">
    <location>
        <begin position="20"/>
        <end position="81"/>
    </location>
</feature>
<name>A0AA39ZQ25_9PEZI</name>
<dbReference type="EMBL" id="JAUKTV010000027">
    <property type="protein sequence ID" value="KAK0701516.1"/>
    <property type="molecule type" value="Genomic_DNA"/>
</dbReference>
<accession>A0AA39ZQ25</accession>
<keyword evidence="3" id="KW-1185">Reference proteome</keyword>
<reference evidence="2" key="1">
    <citation type="submission" date="2023-06" db="EMBL/GenBank/DDBJ databases">
        <title>Genome-scale phylogeny and comparative genomics of the fungal order Sordariales.</title>
        <authorList>
            <consortium name="Lawrence Berkeley National Laboratory"/>
            <person name="Hensen N."/>
            <person name="Bonometti L."/>
            <person name="Westerberg I."/>
            <person name="Brannstrom I.O."/>
            <person name="Guillou S."/>
            <person name="Cros-Aarteil S."/>
            <person name="Calhoun S."/>
            <person name="Haridas S."/>
            <person name="Kuo A."/>
            <person name="Mondo S."/>
            <person name="Pangilinan J."/>
            <person name="Riley R."/>
            <person name="Labutti K."/>
            <person name="Andreopoulos B."/>
            <person name="Lipzen A."/>
            <person name="Chen C."/>
            <person name="Yanf M."/>
            <person name="Daum C."/>
            <person name="Ng V."/>
            <person name="Clum A."/>
            <person name="Steindorff A."/>
            <person name="Ohm R."/>
            <person name="Martin F."/>
            <person name="Silar P."/>
            <person name="Natvig D."/>
            <person name="Lalanne C."/>
            <person name="Gautier V."/>
            <person name="Ament-Velasquez S.L."/>
            <person name="Kruys A."/>
            <person name="Hutchinson M.I."/>
            <person name="Powell A.J."/>
            <person name="Barry K."/>
            <person name="Miller A.N."/>
            <person name="Grigoriev I.V."/>
            <person name="Debuchy R."/>
            <person name="Gladieux P."/>
            <person name="Thoren M.H."/>
            <person name="Johannesson H."/>
        </authorList>
    </citation>
    <scope>NUCLEOTIDE SEQUENCE</scope>
    <source>
        <strain evidence="2">CBS 540.89</strain>
    </source>
</reference>
<protein>
    <submittedName>
        <fullName evidence="2">Uncharacterized protein</fullName>
    </submittedName>
</protein>